<feature type="region of interest" description="Disordered" evidence="1">
    <location>
        <begin position="1"/>
        <end position="20"/>
    </location>
</feature>
<evidence type="ECO:0000313" key="3">
    <source>
        <dbReference type="Proteomes" id="UP000271469"/>
    </source>
</evidence>
<accession>A0A3G8JR14</accession>
<proteinExistence type="predicted"/>
<keyword evidence="3" id="KW-1185">Reference proteome</keyword>
<dbReference type="Proteomes" id="UP000271469">
    <property type="component" value="Chromosome"/>
</dbReference>
<gene>
    <name evidence="2" type="ORF">D7316_03967</name>
</gene>
<dbReference type="KEGG" id="gom:D7316_03967"/>
<sequence>MSIGESGTAQPARSMAPESSDRYLSDMIDHAVAWMPFGGADDQIFVEFGTAPATFYRRILSELERPELLSRVPSQHRDDLHAFCRYKVRVLRSVGLSPPRRPGPPRRG</sequence>
<evidence type="ECO:0008006" key="4">
    <source>
        <dbReference type="Google" id="ProtNLM"/>
    </source>
</evidence>
<organism evidence="2 3">
    <name type="scientific">Gordonia insulae</name>
    <dbReference type="NCBI Taxonomy" id="2420509"/>
    <lineage>
        <taxon>Bacteria</taxon>
        <taxon>Bacillati</taxon>
        <taxon>Actinomycetota</taxon>
        <taxon>Actinomycetes</taxon>
        <taxon>Mycobacteriales</taxon>
        <taxon>Gordoniaceae</taxon>
        <taxon>Gordonia</taxon>
    </lineage>
</organism>
<name>A0A3G8JR14_9ACTN</name>
<reference evidence="2 3" key="1">
    <citation type="submission" date="2018-11" db="EMBL/GenBank/DDBJ databases">
        <title>Gordonia insulae sp. nov., isolated from an island soil.</title>
        <authorList>
            <person name="Kim Y.S."/>
            <person name="Kim S.B."/>
        </authorList>
    </citation>
    <scope>NUCLEOTIDE SEQUENCE [LARGE SCALE GENOMIC DNA]</scope>
    <source>
        <strain evidence="2 3">MMS17-SY073</strain>
    </source>
</reference>
<dbReference type="AlphaFoldDB" id="A0A3G8JR14"/>
<dbReference type="EMBL" id="CP033972">
    <property type="protein sequence ID" value="AZG47358.1"/>
    <property type="molecule type" value="Genomic_DNA"/>
</dbReference>
<evidence type="ECO:0000256" key="1">
    <source>
        <dbReference type="SAM" id="MobiDB-lite"/>
    </source>
</evidence>
<protein>
    <recommendedName>
        <fullName evidence="4">DUF3263 domain-containing protein</fullName>
    </recommendedName>
</protein>
<evidence type="ECO:0000313" key="2">
    <source>
        <dbReference type="EMBL" id="AZG47358.1"/>
    </source>
</evidence>
<feature type="compositionally biased region" description="Polar residues" evidence="1">
    <location>
        <begin position="1"/>
        <end position="11"/>
    </location>
</feature>